<evidence type="ECO:0000313" key="1">
    <source>
        <dbReference type="EMBL" id="MCK8779554.1"/>
    </source>
</evidence>
<reference evidence="1 2" key="1">
    <citation type="submission" date="2022-04" db="EMBL/GenBank/DDBJ databases">
        <title>Rhizobium coralii sp. nov., isolated from coral Turbinaria peltata.</title>
        <authorList>
            <person name="Sun H."/>
        </authorList>
    </citation>
    <scope>NUCLEOTIDE SEQUENCE [LARGE SCALE GENOMIC DNA]</scope>
    <source>
        <strain evidence="1 2">NTR19</strain>
    </source>
</reference>
<keyword evidence="2" id="KW-1185">Reference proteome</keyword>
<comment type="caution">
    <text evidence="1">The sequence shown here is derived from an EMBL/GenBank/DDBJ whole genome shotgun (WGS) entry which is preliminary data.</text>
</comment>
<organism evidence="1 2">
    <name type="scientific">Neorhizobium turbinariae</name>
    <dbReference type="NCBI Taxonomy" id="2937795"/>
    <lineage>
        <taxon>Bacteria</taxon>
        <taxon>Pseudomonadati</taxon>
        <taxon>Pseudomonadota</taxon>
        <taxon>Alphaproteobacteria</taxon>
        <taxon>Hyphomicrobiales</taxon>
        <taxon>Rhizobiaceae</taxon>
        <taxon>Rhizobium/Agrobacterium group</taxon>
        <taxon>Neorhizobium</taxon>
    </lineage>
</organism>
<evidence type="ECO:0000313" key="2">
    <source>
        <dbReference type="Proteomes" id="UP001202827"/>
    </source>
</evidence>
<dbReference type="EMBL" id="JALPRY010000007">
    <property type="protein sequence ID" value="MCK8779554.1"/>
    <property type="molecule type" value="Genomic_DNA"/>
</dbReference>
<dbReference type="RefSeq" id="WP_248682270.1">
    <property type="nucleotide sequence ID" value="NZ_JALPRY010000007.1"/>
</dbReference>
<name>A0ABT0INW1_9HYPH</name>
<protein>
    <submittedName>
        <fullName evidence="1">Uncharacterized protein</fullName>
    </submittedName>
</protein>
<accession>A0ABT0INW1</accession>
<sequence length="72" mass="7768">MELLQSCSSLLEDHEPLKAAVETLSSSGAQVDQNLVLRLAVSLYRSGLNDPQRLADAVAFLSTSKLFTTGLF</sequence>
<dbReference type="Proteomes" id="UP001202827">
    <property type="component" value="Unassembled WGS sequence"/>
</dbReference>
<gene>
    <name evidence="1" type="ORF">M0654_06095</name>
</gene>
<proteinExistence type="predicted"/>